<reference evidence="3" key="2">
    <citation type="submission" date="2021-04" db="EMBL/GenBank/DDBJ databases">
        <authorList>
            <person name="Gilroy R."/>
        </authorList>
    </citation>
    <scope>NUCLEOTIDE SEQUENCE</scope>
    <source>
        <strain evidence="3">Gambia16-930</strain>
    </source>
</reference>
<dbReference type="PANTHER" id="PTHR30160:SF1">
    <property type="entry name" value="LIPOPOLYSACCHARIDE 1,2-N-ACETYLGLUCOSAMINETRANSFERASE-RELATED"/>
    <property type="match status" value="1"/>
</dbReference>
<dbReference type="PANTHER" id="PTHR30160">
    <property type="entry name" value="TETRAACYLDISACCHARIDE 4'-KINASE-RELATED"/>
    <property type="match status" value="1"/>
</dbReference>
<sequence>MEKILVIQTASTGDVILLTSLLEKLHHKFEGARLDVLVKKPNHTLFVAHPYVNNVWIWDKGKRKYMNLLTLCESIRKERYDVVFCVQRFFSAGLITLCSGARNRIGFDKNPLSLFFTRRVRHRIGRGIHETDRNISLMEGMWCDKAPKPRLYPSQRDFAAVSRYKQGVYYTISPSSLWPTKTLPVEKWVELADTAERDCMIYLLGGDKDMEVCERIRRESSCDNIMNLSGRLSLLASAALMRDAKMNFCNDSAPLHLASAVNAPVTAVFCSTTPDFGFWPLSDDSLVVEAEPKPSCKPCGLHGARKCPRSTYECGINVDVRKLIDRL</sequence>
<comment type="caution">
    <text evidence="3">The sequence shown here is derived from an EMBL/GenBank/DDBJ whole genome shotgun (WGS) entry which is preliminary data.</text>
</comment>
<dbReference type="GO" id="GO:0005829">
    <property type="term" value="C:cytosol"/>
    <property type="evidence" value="ECO:0007669"/>
    <property type="project" value="TreeGrafter"/>
</dbReference>
<dbReference type="AlphaFoldDB" id="A0A9D1RGN8"/>
<evidence type="ECO:0000313" key="4">
    <source>
        <dbReference type="Proteomes" id="UP000824267"/>
    </source>
</evidence>
<dbReference type="SUPFAM" id="SSF53756">
    <property type="entry name" value="UDP-Glycosyltransferase/glycogen phosphorylase"/>
    <property type="match status" value="1"/>
</dbReference>
<organism evidence="3 4">
    <name type="scientific">Candidatus Onthomorpha intestinigallinarum</name>
    <dbReference type="NCBI Taxonomy" id="2840880"/>
    <lineage>
        <taxon>Bacteria</taxon>
        <taxon>Pseudomonadati</taxon>
        <taxon>Bacteroidota</taxon>
        <taxon>Bacteroidia</taxon>
        <taxon>Bacteroidales</taxon>
        <taxon>Candidatus Onthomorpha</taxon>
    </lineage>
</organism>
<protein>
    <submittedName>
        <fullName evidence="3">Glycosyltransferase family 9 protein</fullName>
    </submittedName>
</protein>
<accession>A0A9D1RGN8</accession>
<dbReference type="Gene3D" id="3.40.50.2000">
    <property type="entry name" value="Glycogen Phosphorylase B"/>
    <property type="match status" value="2"/>
</dbReference>
<dbReference type="GO" id="GO:0009244">
    <property type="term" value="P:lipopolysaccharide core region biosynthetic process"/>
    <property type="evidence" value="ECO:0007669"/>
    <property type="project" value="TreeGrafter"/>
</dbReference>
<dbReference type="EMBL" id="DXGG01000023">
    <property type="protein sequence ID" value="HIW86768.1"/>
    <property type="molecule type" value="Genomic_DNA"/>
</dbReference>
<keyword evidence="1" id="KW-0328">Glycosyltransferase</keyword>
<reference evidence="3" key="1">
    <citation type="journal article" date="2021" name="PeerJ">
        <title>Extensive microbial diversity within the chicken gut microbiome revealed by metagenomics and culture.</title>
        <authorList>
            <person name="Gilroy R."/>
            <person name="Ravi A."/>
            <person name="Getino M."/>
            <person name="Pursley I."/>
            <person name="Horton D.L."/>
            <person name="Alikhan N.F."/>
            <person name="Baker D."/>
            <person name="Gharbi K."/>
            <person name="Hall N."/>
            <person name="Watson M."/>
            <person name="Adriaenssens E.M."/>
            <person name="Foster-Nyarko E."/>
            <person name="Jarju S."/>
            <person name="Secka A."/>
            <person name="Antonio M."/>
            <person name="Oren A."/>
            <person name="Chaudhuri R.R."/>
            <person name="La Ragione R."/>
            <person name="Hildebrand F."/>
            <person name="Pallen M.J."/>
        </authorList>
    </citation>
    <scope>NUCLEOTIDE SEQUENCE</scope>
    <source>
        <strain evidence="3">Gambia16-930</strain>
    </source>
</reference>
<dbReference type="Proteomes" id="UP000824267">
    <property type="component" value="Unassembled WGS sequence"/>
</dbReference>
<gene>
    <name evidence="3" type="ORF">IAC47_00615</name>
</gene>
<name>A0A9D1RGN8_9BACT</name>
<dbReference type="GO" id="GO:0008713">
    <property type="term" value="F:ADP-heptose-lipopolysaccharide heptosyltransferase activity"/>
    <property type="evidence" value="ECO:0007669"/>
    <property type="project" value="TreeGrafter"/>
</dbReference>
<evidence type="ECO:0000256" key="1">
    <source>
        <dbReference type="ARBA" id="ARBA00022676"/>
    </source>
</evidence>
<dbReference type="InterPro" id="IPR051199">
    <property type="entry name" value="LPS_LOS_Heptosyltrfase"/>
</dbReference>
<dbReference type="Pfam" id="PF01075">
    <property type="entry name" value="Glyco_transf_9"/>
    <property type="match status" value="1"/>
</dbReference>
<dbReference type="CDD" id="cd03789">
    <property type="entry name" value="GT9_LPS_heptosyltransferase"/>
    <property type="match status" value="1"/>
</dbReference>
<keyword evidence="2" id="KW-0808">Transferase</keyword>
<evidence type="ECO:0000313" key="3">
    <source>
        <dbReference type="EMBL" id="HIW86768.1"/>
    </source>
</evidence>
<dbReference type="InterPro" id="IPR002201">
    <property type="entry name" value="Glyco_trans_9"/>
</dbReference>
<evidence type="ECO:0000256" key="2">
    <source>
        <dbReference type="ARBA" id="ARBA00022679"/>
    </source>
</evidence>
<proteinExistence type="predicted"/>